<protein>
    <submittedName>
        <fullName evidence="3">VPLPA-CTERM protein sorting domain-containing protein</fullName>
    </submittedName>
</protein>
<evidence type="ECO:0000313" key="4">
    <source>
        <dbReference type="Proteomes" id="UP000199650"/>
    </source>
</evidence>
<keyword evidence="1" id="KW-0812">Transmembrane</keyword>
<evidence type="ECO:0000256" key="1">
    <source>
        <dbReference type="SAM" id="Phobius"/>
    </source>
</evidence>
<feature type="signal peptide" evidence="2">
    <location>
        <begin position="1"/>
        <end position="20"/>
    </location>
</feature>
<accession>A0A1I0QS56</accession>
<keyword evidence="2" id="KW-0732">Signal</keyword>
<dbReference type="OrthoDB" id="7844829at2"/>
<dbReference type="Proteomes" id="UP000199650">
    <property type="component" value="Unassembled WGS sequence"/>
</dbReference>
<gene>
    <name evidence="3" type="ORF">SAMN05444851_2859</name>
</gene>
<keyword evidence="1" id="KW-1133">Transmembrane helix</keyword>
<organism evidence="3 4">
    <name type="scientific">Aliiroseovarius sediminilitoris</name>
    <dbReference type="NCBI Taxonomy" id="1173584"/>
    <lineage>
        <taxon>Bacteria</taxon>
        <taxon>Pseudomonadati</taxon>
        <taxon>Pseudomonadota</taxon>
        <taxon>Alphaproteobacteria</taxon>
        <taxon>Rhodobacterales</taxon>
        <taxon>Paracoccaceae</taxon>
        <taxon>Aliiroseovarius</taxon>
    </lineage>
</organism>
<dbReference type="RefSeq" id="WP_091431546.1">
    <property type="nucleotide sequence ID" value="NZ_FOJB01000001.1"/>
</dbReference>
<dbReference type="NCBIfam" id="TIGR03370">
    <property type="entry name" value="VPLPA-CTERM"/>
    <property type="match status" value="1"/>
</dbReference>
<keyword evidence="4" id="KW-1185">Reference proteome</keyword>
<keyword evidence="1" id="KW-0472">Membrane</keyword>
<dbReference type="STRING" id="1173584.SAMN05444851_2859"/>
<evidence type="ECO:0000256" key="2">
    <source>
        <dbReference type="SAM" id="SignalP"/>
    </source>
</evidence>
<feature type="chain" id="PRO_5011766884" evidence="2">
    <location>
        <begin position="21"/>
        <end position="232"/>
    </location>
</feature>
<feature type="transmembrane region" description="Helical" evidence="1">
    <location>
        <begin position="206"/>
        <end position="225"/>
    </location>
</feature>
<sequence length="232" mass="24412">MRNLLTAAVIAAGFATTSDAAVLRLDGYTSSVQSVSIGSSPVANTPGTVGATGFNLTDTTGDMGSFVGWCLDIAHYMMNKGASQNYTQTNDPFSNSFGLTAIARDRLQSVFDANYDRIDTTNGDQAAAFQMALWEAAYEDDNAALSVSSGLFKATSSGSTTLANRYLMAASGYSGDAVWKLSFFEVDGDANRGRYTGQNLVTVSPVPLPAAGMLLVTGLFGMGAITRRRRKA</sequence>
<name>A0A1I0QS56_9RHOB</name>
<dbReference type="EMBL" id="FOJB01000001">
    <property type="protein sequence ID" value="SEW30225.1"/>
    <property type="molecule type" value="Genomic_DNA"/>
</dbReference>
<reference evidence="3 4" key="1">
    <citation type="submission" date="2016-10" db="EMBL/GenBank/DDBJ databases">
        <authorList>
            <person name="de Groot N.N."/>
        </authorList>
    </citation>
    <scope>NUCLEOTIDE SEQUENCE [LARGE SCALE GENOMIC DNA]</scope>
    <source>
        <strain evidence="3 4">DSM 29439</strain>
    </source>
</reference>
<evidence type="ECO:0000313" key="3">
    <source>
        <dbReference type="EMBL" id="SEW30225.1"/>
    </source>
</evidence>
<proteinExistence type="predicted"/>
<dbReference type="InterPro" id="IPR022472">
    <property type="entry name" value="VPLPA-CTERM"/>
</dbReference>
<dbReference type="AlphaFoldDB" id="A0A1I0QS56"/>